<evidence type="ECO:0000313" key="2">
    <source>
        <dbReference type="EMBL" id="TKW25351.1"/>
    </source>
</evidence>
<dbReference type="AlphaFoldDB" id="A0A4U6V7Y0"/>
<keyword evidence="1" id="KW-0732">Signal</keyword>
<evidence type="ECO:0008006" key="4">
    <source>
        <dbReference type="Google" id="ProtNLM"/>
    </source>
</evidence>
<evidence type="ECO:0000256" key="1">
    <source>
        <dbReference type="SAM" id="SignalP"/>
    </source>
</evidence>
<dbReference type="Proteomes" id="UP000298652">
    <property type="component" value="Chromosome 3"/>
</dbReference>
<sequence length="108" mass="12118">MTGSARVTGVYLCCLVVFAAICSSSRSYELESKDDIMHHCRFFMEKNLGNGEPDADSPCCKFICQEFTEDDKAKIELWKWVKVTRKCENALATGHDCAGYVIPQPNTL</sequence>
<proteinExistence type="predicted"/>
<keyword evidence="3" id="KW-1185">Reference proteome</keyword>
<dbReference type="OMA" id="DENMHEC"/>
<reference evidence="2" key="1">
    <citation type="submission" date="2019-03" db="EMBL/GenBank/DDBJ databases">
        <title>WGS assembly of Setaria viridis.</title>
        <authorList>
            <person name="Huang P."/>
            <person name="Jenkins J."/>
            <person name="Grimwood J."/>
            <person name="Barry K."/>
            <person name="Healey A."/>
            <person name="Mamidi S."/>
            <person name="Sreedasyam A."/>
            <person name="Shu S."/>
            <person name="Feldman M."/>
            <person name="Wu J."/>
            <person name="Yu Y."/>
            <person name="Chen C."/>
            <person name="Johnson J."/>
            <person name="Rokhsar D."/>
            <person name="Baxter I."/>
            <person name="Schmutz J."/>
            <person name="Brutnell T."/>
            <person name="Kellogg E."/>
        </authorList>
    </citation>
    <scope>NUCLEOTIDE SEQUENCE [LARGE SCALE GENOMIC DNA]</scope>
</reference>
<feature type="chain" id="PRO_5020681049" description="Bifunctional inhibitor/plant lipid transfer protein/seed storage helical domain-containing protein" evidence="1">
    <location>
        <begin position="28"/>
        <end position="108"/>
    </location>
</feature>
<feature type="signal peptide" evidence="1">
    <location>
        <begin position="1"/>
        <end position="27"/>
    </location>
</feature>
<gene>
    <name evidence="2" type="ORF">SEVIR_3G113600v2</name>
</gene>
<protein>
    <recommendedName>
        <fullName evidence="4">Bifunctional inhibitor/plant lipid transfer protein/seed storage helical domain-containing protein</fullName>
    </recommendedName>
</protein>
<evidence type="ECO:0000313" key="3">
    <source>
        <dbReference type="Proteomes" id="UP000298652"/>
    </source>
</evidence>
<accession>A0A4U6V7Y0</accession>
<dbReference type="EMBL" id="CM016554">
    <property type="protein sequence ID" value="TKW25351.1"/>
    <property type="molecule type" value="Genomic_DNA"/>
</dbReference>
<organism evidence="2 3">
    <name type="scientific">Setaria viridis</name>
    <name type="common">Green bristlegrass</name>
    <name type="synonym">Setaria italica subsp. viridis</name>
    <dbReference type="NCBI Taxonomy" id="4556"/>
    <lineage>
        <taxon>Eukaryota</taxon>
        <taxon>Viridiplantae</taxon>
        <taxon>Streptophyta</taxon>
        <taxon>Embryophyta</taxon>
        <taxon>Tracheophyta</taxon>
        <taxon>Spermatophyta</taxon>
        <taxon>Magnoliopsida</taxon>
        <taxon>Liliopsida</taxon>
        <taxon>Poales</taxon>
        <taxon>Poaceae</taxon>
        <taxon>PACMAD clade</taxon>
        <taxon>Panicoideae</taxon>
        <taxon>Panicodae</taxon>
        <taxon>Paniceae</taxon>
        <taxon>Cenchrinae</taxon>
        <taxon>Setaria</taxon>
    </lineage>
</organism>
<dbReference type="Gramene" id="TKW25351">
    <property type="protein sequence ID" value="TKW25351"/>
    <property type="gene ID" value="SEVIR_3G113600v2"/>
</dbReference>
<name>A0A4U6V7Y0_SETVI</name>